<comment type="similarity">
    <text evidence="1">Belongs to the GSP E family.</text>
</comment>
<dbReference type="Gene3D" id="3.30.450.40">
    <property type="match status" value="2"/>
</dbReference>
<evidence type="ECO:0000256" key="3">
    <source>
        <dbReference type="ARBA" id="ARBA00022840"/>
    </source>
</evidence>
<feature type="domain" description="Bacterial type II secretion system protein E" evidence="5">
    <location>
        <begin position="773"/>
        <end position="787"/>
    </location>
</feature>
<evidence type="ECO:0000256" key="2">
    <source>
        <dbReference type="ARBA" id="ARBA00022741"/>
    </source>
</evidence>
<dbReference type="Pfam" id="PF00437">
    <property type="entry name" value="T2SSE"/>
    <property type="match status" value="1"/>
</dbReference>
<dbReference type="PANTHER" id="PTHR30258">
    <property type="entry name" value="TYPE II SECRETION SYSTEM PROTEIN GSPE-RELATED"/>
    <property type="match status" value="1"/>
</dbReference>
<dbReference type="SUPFAM" id="SSF160246">
    <property type="entry name" value="EspE N-terminal domain-like"/>
    <property type="match status" value="1"/>
</dbReference>
<dbReference type="Pfam" id="PF05157">
    <property type="entry name" value="MshEN"/>
    <property type="match status" value="1"/>
</dbReference>
<dbReference type="SUPFAM" id="SSF55781">
    <property type="entry name" value="GAF domain-like"/>
    <property type="match status" value="2"/>
</dbReference>
<evidence type="ECO:0000259" key="5">
    <source>
        <dbReference type="PROSITE" id="PS00662"/>
    </source>
</evidence>
<dbReference type="SMART" id="SM00065">
    <property type="entry name" value="GAF"/>
    <property type="match status" value="2"/>
</dbReference>
<dbReference type="InterPro" id="IPR007831">
    <property type="entry name" value="T2SS_GspE_N"/>
</dbReference>
<dbReference type="CDD" id="cd01129">
    <property type="entry name" value="PulE-GspE-like"/>
    <property type="match status" value="1"/>
</dbReference>
<name>A0ABM9HDD2_9BACT</name>
<dbReference type="Proteomes" id="UP001157733">
    <property type="component" value="Chromosome"/>
</dbReference>
<dbReference type="Pfam" id="PF01590">
    <property type="entry name" value="GAF"/>
    <property type="match status" value="2"/>
</dbReference>
<dbReference type="InterPro" id="IPR027417">
    <property type="entry name" value="P-loop_NTPase"/>
</dbReference>
<dbReference type="InterPro" id="IPR003018">
    <property type="entry name" value="GAF"/>
</dbReference>
<keyword evidence="3" id="KW-0067">ATP-binding</keyword>
<evidence type="ECO:0000256" key="1">
    <source>
        <dbReference type="ARBA" id="ARBA00006611"/>
    </source>
</evidence>
<evidence type="ECO:0000313" key="6">
    <source>
        <dbReference type="EMBL" id="CAI2718200.1"/>
    </source>
</evidence>
<dbReference type="PANTHER" id="PTHR30258:SF1">
    <property type="entry name" value="PROTEIN TRANSPORT PROTEIN HOFB HOMOLOG"/>
    <property type="match status" value="1"/>
</dbReference>
<evidence type="ECO:0000256" key="4">
    <source>
        <dbReference type="SAM" id="MobiDB-lite"/>
    </source>
</evidence>
<dbReference type="SUPFAM" id="SSF52540">
    <property type="entry name" value="P-loop containing nucleoside triphosphate hydrolases"/>
    <property type="match status" value="1"/>
</dbReference>
<dbReference type="EMBL" id="OX336137">
    <property type="protein sequence ID" value="CAI2718200.1"/>
    <property type="molecule type" value="Genomic_DNA"/>
</dbReference>
<dbReference type="InterPro" id="IPR001482">
    <property type="entry name" value="T2SS/T4SS_dom"/>
</dbReference>
<gene>
    <name evidence="6" type="ORF">NSPWAT_1341</name>
</gene>
<feature type="region of interest" description="Disordered" evidence="4">
    <location>
        <begin position="1"/>
        <end position="38"/>
    </location>
</feature>
<protein>
    <submittedName>
        <fullName evidence="6">Type II secretory pathway, ATPase PulE/Tfp pilus assembly pathway, ATPase PilB</fullName>
    </submittedName>
</protein>
<dbReference type="InterPro" id="IPR037257">
    <property type="entry name" value="T2SS_E_N_sf"/>
</dbReference>
<keyword evidence="2" id="KW-0547">Nucleotide-binding</keyword>
<keyword evidence="7" id="KW-1185">Reference proteome</keyword>
<dbReference type="PROSITE" id="PS00662">
    <property type="entry name" value="T2SP_E"/>
    <property type="match status" value="1"/>
</dbReference>
<feature type="compositionally biased region" description="Basic and acidic residues" evidence="4">
    <location>
        <begin position="1"/>
        <end position="17"/>
    </location>
</feature>
<dbReference type="Gene3D" id="3.30.450.90">
    <property type="match status" value="1"/>
</dbReference>
<sequence>MNDSQLNRDPRSPDKPTARPAGRQTAPQAQAAGRERRSADKLRALINTILSSNSITRTLFELIDEFKELFEADKVTVFAIDRPKRQLFSRNFKDNQVEEIRVDISPKSLAGFVAASGRTLNVLNAYDNNELKRIHPELTLDKSFDERLGYKTKTVLVVALPHNRKMMGVLQIINKNTKPNFSDQDVRLAKELASTLGHAIVKMQTEIIDEKIQATSHAIHSAGTLDEILMELKVPILQLFDCRLAIIYAGDPAKKELYSKLAAGSGEGELRLPMAADNLPGCVAMEKRILNVKNVHDQVELVEYHPDLVYEKTIENALGEKAKSMLVAPLVYEGKVMGVLQLANKQNEIAFTQQDERSIKTIADSLALAIKNKQKQKLAKPTKFSYLINNGIITQDELTKAISKARTSGVDIETILLDQYNIKRSDFGKSLEEFYSVPYFGYSSDIVLPQSLFTGLNTNFLLKNNWLPIAKDEEQNKVTILIDNPANQDKAQSIKLIFPKRTLDFKVGLRADIHDFLNATPEDDSPGSAPADTGDVDTLLSALQSEKDDVEVEASSDEEEANAISETDSTIVKLVNKVLIDAYDNGVSDIHIEPGLGKKAMRIRFRKDGGCRVYQEIPPMYRQAFLSRIKIMSKLDIAERRLPQSGKIKMKYGKKDIEYRVETCPTVGGNEDAVLRILAASKPIPLENMNFSQRNLELIRAMASKPYGLILCVGPTGSGKTTTLHSTLGFINTPEKKIWTAEDPVEITQDGLRQVQMLNKIGLDFARAMRSFLRGDPDVIMVGEMRDVETCAVGLEASLTGHLVFSTLHTNSAPETITRLLDMGMNPLNFADALLLIVAQRLVRTLCKACKKEYHPSKEEYDILLKEYGDPEMFAKNVNIPYSDDLMLQGPGGCDKCSNTGYAGRTGLHECLEGTEDIKRMVMKQALVEEIRKQAAKDGMTTLKQDGIWKVFKGDCDLKQVLAVCIQ</sequence>
<proteinExistence type="inferred from homology"/>
<evidence type="ECO:0000313" key="7">
    <source>
        <dbReference type="Proteomes" id="UP001157733"/>
    </source>
</evidence>
<accession>A0ABM9HDD2</accession>
<organism evidence="6 7">
    <name type="scientific">Nitrospina watsonii</name>
    <dbReference type="NCBI Taxonomy" id="1323948"/>
    <lineage>
        <taxon>Bacteria</taxon>
        <taxon>Pseudomonadati</taxon>
        <taxon>Nitrospinota/Tectimicrobiota group</taxon>
        <taxon>Nitrospinota</taxon>
        <taxon>Nitrospinia</taxon>
        <taxon>Nitrospinales</taxon>
        <taxon>Nitrospinaceae</taxon>
        <taxon>Nitrospina</taxon>
    </lineage>
</organism>
<dbReference type="Gene3D" id="3.40.50.300">
    <property type="entry name" value="P-loop containing nucleotide triphosphate hydrolases"/>
    <property type="match status" value="1"/>
</dbReference>
<dbReference type="InterPro" id="IPR029016">
    <property type="entry name" value="GAF-like_dom_sf"/>
</dbReference>
<reference evidence="6 7" key="1">
    <citation type="submission" date="2022-09" db="EMBL/GenBank/DDBJ databases">
        <authorList>
            <person name="Kop L."/>
        </authorList>
    </citation>
    <scope>NUCLEOTIDE SEQUENCE [LARGE SCALE GENOMIC DNA]</scope>
    <source>
        <strain evidence="6 7">347</strain>
    </source>
</reference>